<comment type="caution">
    <text evidence="1">The sequence shown here is derived from an EMBL/GenBank/DDBJ whole genome shotgun (WGS) entry which is preliminary data.</text>
</comment>
<name>C0C4V9_9FIRM</name>
<dbReference type="AlphaFoldDB" id="C0C4V9"/>
<keyword evidence="2" id="KW-1185">Reference proteome</keyword>
<evidence type="ECO:0000313" key="1">
    <source>
        <dbReference type="EMBL" id="EEG72727.1"/>
    </source>
</evidence>
<reference evidence="1" key="1">
    <citation type="submission" date="2009-02" db="EMBL/GenBank/DDBJ databases">
        <authorList>
            <person name="Fulton L."/>
            <person name="Clifton S."/>
            <person name="Fulton B."/>
            <person name="Xu J."/>
            <person name="Minx P."/>
            <person name="Pepin K.H."/>
            <person name="Johnson M."/>
            <person name="Bhonagiri V."/>
            <person name="Nash W.E."/>
            <person name="Mardis E.R."/>
            <person name="Wilson R.K."/>
        </authorList>
    </citation>
    <scope>NUCLEOTIDE SEQUENCE [LARGE SCALE GENOMIC DNA]</scope>
    <source>
        <strain evidence="1">DSM 15053</strain>
    </source>
</reference>
<proteinExistence type="predicted"/>
<dbReference type="OrthoDB" id="1766780at2"/>
<dbReference type="RefSeq" id="WP_006444481.1">
    <property type="nucleotide sequence ID" value="NZ_CP036524.1"/>
</dbReference>
<dbReference type="EMBL" id="ABYI02000036">
    <property type="protein sequence ID" value="EEG72727.1"/>
    <property type="molecule type" value="Genomic_DNA"/>
</dbReference>
<accession>C0C4V9</accession>
<organism evidence="1 2">
    <name type="scientific">[Clostridium] hylemonae DSM 15053</name>
    <dbReference type="NCBI Taxonomy" id="553973"/>
    <lineage>
        <taxon>Bacteria</taxon>
        <taxon>Bacillati</taxon>
        <taxon>Bacillota</taxon>
        <taxon>Clostridia</taxon>
        <taxon>Lachnospirales</taxon>
        <taxon>Lachnospiraceae</taxon>
    </lineage>
</organism>
<gene>
    <name evidence="1" type="ORF">CLOHYLEM_07125</name>
</gene>
<dbReference type="STRING" id="553973.CLOHYLEM_07125"/>
<sequence length="80" mass="8969">MNLNSLALLQQMKNQIGKFKTRHPKFPLFLNAVSENALLEGTVIEITVAAPGGQNYTSNIKLMPEDIELIQTLKKMDQIN</sequence>
<protein>
    <submittedName>
        <fullName evidence="1">Uncharacterized protein</fullName>
    </submittedName>
</protein>
<dbReference type="HOGENOM" id="CLU_175375_1_0_9"/>
<evidence type="ECO:0000313" key="2">
    <source>
        <dbReference type="Proteomes" id="UP000004893"/>
    </source>
</evidence>
<reference evidence="1" key="2">
    <citation type="submission" date="2013-06" db="EMBL/GenBank/DDBJ databases">
        <title>Draft genome sequence of Clostridium hylemonae (DSM 15053).</title>
        <authorList>
            <person name="Sudarsanam P."/>
            <person name="Ley R."/>
            <person name="Guruge J."/>
            <person name="Turnbaugh P.J."/>
            <person name="Mahowald M."/>
            <person name="Liep D."/>
            <person name="Gordon J."/>
        </authorList>
    </citation>
    <scope>NUCLEOTIDE SEQUENCE</scope>
    <source>
        <strain evidence="1">DSM 15053</strain>
    </source>
</reference>
<dbReference type="eggNOG" id="ENOG5032Z1F">
    <property type="taxonomic scope" value="Bacteria"/>
</dbReference>
<dbReference type="Proteomes" id="UP000004893">
    <property type="component" value="Unassembled WGS sequence"/>
</dbReference>